<keyword evidence="2" id="KW-1185">Reference proteome</keyword>
<dbReference type="AlphaFoldDB" id="A0AAW1NPX9"/>
<organism evidence="1 2">
    <name type="scientific">Symbiochloris irregularis</name>
    <dbReference type="NCBI Taxonomy" id="706552"/>
    <lineage>
        <taxon>Eukaryota</taxon>
        <taxon>Viridiplantae</taxon>
        <taxon>Chlorophyta</taxon>
        <taxon>core chlorophytes</taxon>
        <taxon>Trebouxiophyceae</taxon>
        <taxon>Trebouxiales</taxon>
        <taxon>Trebouxiaceae</taxon>
        <taxon>Symbiochloris</taxon>
    </lineage>
</organism>
<proteinExistence type="predicted"/>
<comment type="caution">
    <text evidence="1">The sequence shown here is derived from an EMBL/GenBank/DDBJ whole genome shotgun (WGS) entry which is preliminary data.</text>
</comment>
<name>A0AAW1NPX9_9CHLO</name>
<evidence type="ECO:0000313" key="2">
    <source>
        <dbReference type="Proteomes" id="UP001465755"/>
    </source>
</evidence>
<protein>
    <submittedName>
        <fullName evidence="1">Uncharacterized protein</fullName>
    </submittedName>
</protein>
<dbReference type="EMBL" id="JALJOQ010000203">
    <property type="protein sequence ID" value="KAK9789751.1"/>
    <property type="molecule type" value="Genomic_DNA"/>
</dbReference>
<reference evidence="1 2" key="1">
    <citation type="journal article" date="2024" name="Nat. Commun.">
        <title>Phylogenomics reveals the evolutionary origins of lichenization in chlorophyte algae.</title>
        <authorList>
            <person name="Puginier C."/>
            <person name="Libourel C."/>
            <person name="Otte J."/>
            <person name="Skaloud P."/>
            <person name="Haon M."/>
            <person name="Grisel S."/>
            <person name="Petersen M."/>
            <person name="Berrin J.G."/>
            <person name="Delaux P.M."/>
            <person name="Dal Grande F."/>
            <person name="Keller J."/>
        </authorList>
    </citation>
    <scope>NUCLEOTIDE SEQUENCE [LARGE SCALE GENOMIC DNA]</scope>
    <source>
        <strain evidence="1 2">SAG 2036</strain>
    </source>
</reference>
<sequence>MIGSLYWGSLTMNDSSGGSSLHTASSGGKLKAYAKKRWRSLSVVALVAIALPFAARGPSAGASQLLGLLHDPFYPAANKAVAAQAVWVIFASAPWSREQIVRDSDGIELWLRLMHLQDASIVERSAAMTYSVVTQTSPETRNRFNTYSRQSEARRLAAAMTLPLCLDRDAFVSSSAAALLINMAALPAARPILLVNHPRLGEELLAALDSKTEGTDRGVASVDSGIIAERASQLAANLASEPVMIARLEESGKLTQWMARLLMRLEFGRVKEQVASTQSGAAQMAVLQAFLSIVGTQGQRSSAALPLSPTASVALSAGRGHNVPGQVIQEVQRRALGGLVGSGNVPQGVWSDLHGMILCGESGTCYSVHHSASADAPSRQQAVFDALADAADGASCTRIASHFAAGLKPGDDESSSNLAALTQTDSLMQVSCYGMQGDGGKESIAWTVSRLDSDWQGSMTDADSALTNAAWLKGSWPRSVSTWRPQVLLTSATAYQAIAAERLSRFWEATLLPVMRPGLQSWRG</sequence>
<accession>A0AAW1NPX9</accession>
<dbReference type="Proteomes" id="UP001465755">
    <property type="component" value="Unassembled WGS sequence"/>
</dbReference>
<evidence type="ECO:0000313" key="1">
    <source>
        <dbReference type="EMBL" id="KAK9789751.1"/>
    </source>
</evidence>
<gene>
    <name evidence="1" type="ORF">WJX73_008569</name>
</gene>